<dbReference type="EMBL" id="LR596615">
    <property type="protein sequence ID" value="VUE36080.1"/>
    <property type="molecule type" value="Genomic_DNA"/>
</dbReference>
<dbReference type="Proteomes" id="UP000240931">
    <property type="component" value="Segment"/>
</dbReference>
<reference evidence="3" key="1">
    <citation type="submission" date="2017-10" db="EMBL/GenBank/DDBJ databases">
        <authorList>
            <person name="Skurnik M."/>
        </authorList>
    </citation>
    <scope>NUCLEOTIDE SEQUENCE [LARGE SCALE GENOMIC DNA]</scope>
</reference>
<protein>
    <submittedName>
        <fullName evidence="1">Uncharacterized protein</fullName>
    </submittedName>
</protein>
<dbReference type="EMBL" id="LT960551">
    <property type="protein sequence ID" value="SOK58311.1"/>
    <property type="molecule type" value="Genomic_DNA"/>
</dbReference>
<evidence type="ECO:0000313" key="1">
    <source>
        <dbReference type="EMBL" id="SOK58311.1"/>
    </source>
</evidence>
<evidence type="ECO:0000313" key="3">
    <source>
        <dbReference type="Proteomes" id="UP000240931"/>
    </source>
</evidence>
<gene>
    <name evidence="1" type="primary">g034</name>
</gene>
<dbReference type="GeneID" id="40100452"/>
<dbReference type="KEGG" id="vg:40100452"/>
<reference evidence="1" key="2">
    <citation type="submission" date="2017-10" db="EMBL/GenBank/DDBJ databases">
        <authorList>
            <person name="Banno H."/>
            <person name="Chua N.-H."/>
        </authorList>
    </citation>
    <scope>NUCLEOTIDE SEQUENCE [LARGE SCALE GENOMIC DNA]</scope>
</reference>
<dbReference type="RefSeq" id="YP_009623644.1">
    <property type="nucleotide sequence ID" value="NC_042116.1"/>
</dbReference>
<dbReference type="Proteomes" id="UP000317227">
    <property type="component" value="Segment"/>
</dbReference>
<accession>A0A2C9CX01</accession>
<evidence type="ECO:0000313" key="4">
    <source>
        <dbReference type="Proteomes" id="UP000317227"/>
    </source>
</evidence>
<organism evidence="1 3">
    <name type="scientific">Yersinia phage fHe-Yen9-04</name>
    <dbReference type="NCBI Taxonomy" id="2052742"/>
    <lineage>
        <taxon>Viruses</taxon>
        <taxon>Duplodnaviria</taxon>
        <taxon>Heunggongvirae</taxon>
        <taxon>Uroviricota</taxon>
        <taxon>Caudoviricetes</taxon>
        <taxon>Eneladusvirus</taxon>
        <taxon>Eneladusvirus Yen904</taxon>
    </lineage>
</organism>
<dbReference type="OrthoDB" id="33265at10239"/>
<name>A0A2C9CX01_9CAUD</name>
<evidence type="ECO:0000313" key="2">
    <source>
        <dbReference type="EMBL" id="VUE36080.1"/>
    </source>
</evidence>
<reference evidence="2 4" key="3">
    <citation type="submission" date="2019-06" db="EMBL/GenBank/DDBJ databases">
        <authorList>
            <person name="Bower L."/>
            <person name="Leinonen R."/>
        </authorList>
    </citation>
    <scope>NUCLEOTIDE SEQUENCE [LARGE SCALE GENOMIC DNA]</scope>
</reference>
<sequence>MSRNELIQLSTIYKLLGAYKIFKDSRTNTLYNKTIFNYKDSGYDLEISNSGLYIWPTDKERDGNQLFCIEEILSTDWWVKSVINDDEFSLCPKEFIEIEVGDHEDYEKKYIYISKYSESIFNTYSEEWFFQQMTVQNIIPFEQFKDEVKFCEKILSMNIDENDLIYIYDLRDFDIKLLEGFREI</sequence>
<keyword evidence="3" id="KW-1185">Reference proteome</keyword>
<proteinExistence type="predicted"/>